<organism evidence="1 2">
    <name type="scientific">Nepenthes gracilis</name>
    <name type="common">Slender pitcher plant</name>
    <dbReference type="NCBI Taxonomy" id="150966"/>
    <lineage>
        <taxon>Eukaryota</taxon>
        <taxon>Viridiplantae</taxon>
        <taxon>Streptophyta</taxon>
        <taxon>Embryophyta</taxon>
        <taxon>Tracheophyta</taxon>
        <taxon>Spermatophyta</taxon>
        <taxon>Magnoliopsida</taxon>
        <taxon>eudicotyledons</taxon>
        <taxon>Gunneridae</taxon>
        <taxon>Pentapetalae</taxon>
        <taxon>Caryophyllales</taxon>
        <taxon>Nepenthaceae</taxon>
        <taxon>Nepenthes</taxon>
    </lineage>
</organism>
<evidence type="ECO:0000313" key="2">
    <source>
        <dbReference type="Proteomes" id="UP001279734"/>
    </source>
</evidence>
<accession>A0AAD3SST5</accession>
<proteinExistence type="predicted"/>
<dbReference type="EMBL" id="BSYO01000017">
    <property type="protein sequence ID" value="GMH16943.1"/>
    <property type="molecule type" value="Genomic_DNA"/>
</dbReference>
<keyword evidence="2" id="KW-1185">Reference proteome</keyword>
<dbReference type="Proteomes" id="UP001279734">
    <property type="component" value="Unassembled WGS sequence"/>
</dbReference>
<dbReference type="AlphaFoldDB" id="A0AAD3SST5"/>
<comment type="caution">
    <text evidence="1">The sequence shown here is derived from an EMBL/GenBank/DDBJ whole genome shotgun (WGS) entry which is preliminary data.</text>
</comment>
<name>A0AAD3SST5_NEPGR</name>
<sequence>METQMGSLPPDGIVGVCNEVTIPKELDELKINSGSGAKPSYGWMADWRVSSLAVVSSTLGVACSVCLHTLPAGILVMKGVTPPLRKARCNLLLIADAGNAVSGPLRLANTKELLCCHLSSVLVLLSKCCCLAVVDGGASFVHGSFGIEAGWFEFALWSGGRFGLADMARHRPFWTLGQFGHADVASIP</sequence>
<gene>
    <name evidence="1" type="ORF">Nepgr_018784</name>
</gene>
<protein>
    <submittedName>
        <fullName evidence="1">Uncharacterized protein</fullName>
    </submittedName>
</protein>
<evidence type="ECO:0000313" key="1">
    <source>
        <dbReference type="EMBL" id="GMH16943.1"/>
    </source>
</evidence>
<reference evidence="1" key="1">
    <citation type="submission" date="2023-05" db="EMBL/GenBank/DDBJ databases">
        <title>Nepenthes gracilis genome sequencing.</title>
        <authorList>
            <person name="Fukushima K."/>
        </authorList>
    </citation>
    <scope>NUCLEOTIDE SEQUENCE</scope>
    <source>
        <strain evidence="1">SING2019-196</strain>
    </source>
</reference>